<sequence length="96" mass="10759">MTLEEQARQIFSALPLVARVNHQMRSAVIAVLRLAAMSFPDDGTLDDGDLDEVRAIRPSLWPYIEADLGDAIQTSGLPNNLIEDWERALKAVRRMI</sequence>
<name>A0ABW3Z6E4_9HYPH</name>
<protein>
    <recommendedName>
        <fullName evidence="3">HPt domain-containing protein</fullName>
    </recommendedName>
</protein>
<keyword evidence="2" id="KW-1185">Reference proteome</keyword>
<evidence type="ECO:0008006" key="3">
    <source>
        <dbReference type="Google" id="ProtNLM"/>
    </source>
</evidence>
<evidence type="ECO:0000313" key="2">
    <source>
        <dbReference type="Proteomes" id="UP001597171"/>
    </source>
</evidence>
<proteinExistence type="predicted"/>
<comment type="caution">
    <text evidence="1">The sequence shown here is derived from an EMBL/GenBank/DDBJ whole genome shotgun (WGS) entry which is preliminary data.</text>
</comment>
<organism evidence="1 2">
    <name type="scientific">Methylopila musalis</name>
    <dbReference type="NCBI Taxonomy" id="1134781"/>
    <lineage>
        <taxon>Bacteria</taxon>
        <taxon>Pseudomonadati</taxon>
        <taxon>Pseudomonadota</taxon>
        <taxon>Alphaproteobacteria</taxon>
        <taxon>Hyphomicrobiales</taxon>
        <taxon>Methylopilaceae</taxon>
        <taxon>Methylopila</taxon>
    </lineage>
</organism>
<gene>
    <name evidence="1" type="ORF">ACFQ4O_07500</name>
</gene>
<evidence type="ECO:0000313" key="1">
    <source>
        <dbReference type="EMBL" id="MFD1331845.1"/>
    </source>
</evidence>
<dbReference type="EMBL" id="JBHTMX010000045">
    <property type="protein sequence ID" value="MFD1331845.1"/>
    <property type="molecule type" value="Genomic_DNA"/>
</dbReference>
<reference evidence="2" key="1">
    <citation type="journal article" date="2019" name="Int. J. Syst. Evol. Microbiol.">
        <title>The Global Catalogue of Microorganisms (GCM) 10K type strain sequencing project: providing services to taxonomists for standard genome sequencing and annotation.</title>
        <authorList>
            <consortium name="The Broad Institute Genomics Platform"/>
            <consortium name="The Broad Institute Genome Sequencing Center for Infectious Disease"/>
            <person name="Wu L."/>
            <person name="Ma J."/>
        </authorList>
    </citation>
    <scope>NUCLEOTIDE SEQUENCE [LARGE SCALE GENOMIC DNA]</scope>
    <source>
        <strain evidence="2">CCUG 61696</strain>
    </source>
</reference>
<accession>A0ABW3Z6E4</accession>
<dbReference type="Proteomes" id="UP001597171">
    <property type="component" value="Unassembled WGS sequence"/>
</dbReference>
<dbReference type="RefSeq" id="WP_378775079.1">
    <property type="nucleotide sequence ID" value="NZ_JBHTMX010000045.1"/>
</dbReference>